<evidence type="ECO:0000256" key="18">
    <source>
        <dbReference type="SAM" id="MobiDB-lite"/>
    </source>
</evidence>
<proteinExistence type="inferred from homology"/>
<dbReference type="Proteomes" id="UP000076727">
    <property type="component" value="Unassembled WGS sequence"/>
</dbReference>
<evidence type="ECO:0000256" key="4">
    <source>
        <dbReference type="ARBA" id="ARBA00012551"/>
    </source>
</evidence>
<evidence type="ECO:0000256" key="15">
    <source>
        <dbReference type="ARBA" id="ARBA00023204"/>
    </source>
</evidence>
<keyword evidence="21" id="KW-1185">Reference proteome</keyword>
<dbReference type="PANTHER" id="PTHR12604:SF4">
    <property type="entry name" value="X-RAY REPAIR CROSS-COMPLEMENTING PROTEIN 5"/>
    <property type="match status" value="1"/>
</dbReference>
<dbReference type="InterPro" id="IPR014893">
    <property type="entry name" value="Ku_PK_bind"/>
</dbReference>
<evidence type="ECO:0000256" key="3">
    <source>
        <dbReference type="ARBA" id="ARBA00007726"/>
    </source>
</evidence>
<keyword evidence="6" id="KW-0158">Chromosome</keyword>
<evidence type="ECO:0000256" key="11">
    <source>
        <dbReference type="ARBA" id="ARBA00022840"/>
    </source>
</evidence>
<sequence>MFLVDVAPTMGKMRRVEMPGTKPGEVDVVEMTNLDWSLQFVMMKIQEMSELIVKQIYHGRKTEQCGVILFGSEETDNIINDENGGYENVKEYIPIGTPNAGTLAKLRELESSTTHGDPIDALIVGIETQNRHLGNKKTWTRKIVLLTDGENPIELEDWEATVKKMNALDIGLTIIGVDFDDEEFPFHEEDKSHVKRTNEEFFHKLAGSLNRGIVGNCDFALREVCRPDVKETRSAMLGTILRLGDVDARPEEAVEILCKTSKATAIQRPKSWKKFARRERHTDEEEGREPMQVDEDKTVFAQLRMRTEYYIERDKGEGEGPEAGGIETDTEDGEKKTHTVKVEKEQLVRGFKYGSSYAPCPDGQFPRLATRKGIDICGFFASKSFRREYAMSEVTYVWADTAQPLQQVALSALVQAMYEKGAMAIARWVTKDGSEPKMGVLQPVMFDQVDCLMFVRVCLVVMPFAEDVRNFPFPSLSNLVSKKGERITTHPYLPTQEQMEVMERFVDAMDLMDAGEKDEEGKRMPWFDTRLSYNPAIHRVKQAQFHAAVVTDLNTHPLPPPHPELTKYFDPPKRVLKRARGAIEQCKDRFRVREVPKKVARTRKDGHVRAQDEDDDTLLLDKVARRTKSSTQLVGTSQSQTLPTQSSQRAKKEKDESETESETEEEELLLDKKLIDGEALPTPAPEEPDRGQAPGRIIGSTYPLEDFKANMARGDVVTKAVGDLGAVIKEIVLRPFASRRSEEMVQCMRELRQASLEEDEIDAWNAFLRDLRTACLDDKPGNVEFWSSVQVEGRALSLISNSEASELGGKSDISESEAAEVCTPLSPRYYYYSRSAV</sequence>
<dbReference type="AlphaFoldDB" id="A0A165PYN5"/>
<dbReference type="Pfam" id="PF08785">
    <property type="entry name" value="Ku_PK_bind"/>
    <property type="match status" value="1"/>
</dbReference>
<keyword evidence="13" id="KW-0238">DNA-binding</keyword>
<feature type="region of interest" description="Disordered" evidence="18">
    <location>
        <begin position="628"/>
        <end position="695"/>
    </location>
</feature>
<dbReference type="GO" id="GO:0003678">
    <property type="term" value="F:DNA helicase activity"/>
    <property type="evidence" value="ECO:0007669"/>
    <property type="project" value="UniProtKB-EC"/>
</dbReference>
<evidence type="ECO:0000256" key="12">
    <source>
        <dbReference type="ARBA" id="ARBA00022895"/>
    </source>
</evidence>
<evidence type="ECO:0000259" key="19">
    <source>
        <dbReference type="SMART" id="SM00559"/>
    </source>
</evidence>
<keyword evidence="12" id="KW-0779">Telomere</keyword>
<dbReference type="PANTHER" id="PTHR12604">
    <property type="entry name" value="KU AUTOANTIGEN DNA HELICASE"/>
    <property type="match status" value="1"/>
</dbReference>
<evidence type="ECO:0000313" key="21">
    <source>
        <dbReference type="Proteomes" id="UP000076727"/>
    </source>
</evidence>
<keyword evidence="11" id="KW-0067">ATP-binding</keyword>
<feature type="region of interest" description="Disordered" evidence="18">
    <location>
        <begin position="270"/>
        <end position="293"/>
    </location>
</feature>
<evidence type="ECO:0000256" key="8">
    <source>
        <dbReference type="ARBA" id="ARBA00022763"/>
    </source>
</evidence>
<gene>
    <name evidence="20" type="ORF">DAEQUDRAFT_670814</name>
</gene>
<dbReference type="GO" id="GO:0006303">
    <property type="term" value="P:double-strand break repair via nonhomologous end joining"/>
    <property type="evidence" value="ECO:0007669"/>
    <property type="project" value="InterPro"/>
</dbReference>
<evidence type="ECO:0000256" key="14">
    <source>
        <dbReference type="ARBA" id="ARBA00023172"/>
    </source>
</evidence>
<dbReference type="InterPro" id="IPR036465">
    <property type="entry name" value="vWFA_dom_sf"/>
</dbReference>
<keyword evidence="15" id="KW-0234">DNA repair</keyword>
<feature type="compositionally biased region" description="Basic and acidic residues" evidence="18">
    <location>
        <begin position="280"/>
        <end position="293"/>
    </location>
</feature>
<reference evidence="20 21" key="1">
    <citation type="journal article" date="2016" name="Mol. Biol. Evol.">
        <title>Comparative Genomics of Early-Diverging Mushroom-Forming Fungi Provides Insights into the Origins of Lignocellulose Decay Capabilities.</title>
        <authorList>
            <person name="Nagy L.G."/>
            <person name="Riley R."/>
            <person name="Tritt A."/>
            <person name="Adam C."/>
            <person name="Daum C."/>
            <person name="Floudas D."/>
            <person name="Sun H."/>
            <person name="Yadav J.S."/>
            <person name="Pangilinan J."/>
            <person name="Larsson K.H."/>
            <person name="Matsuura K."/>
            <person name="Barry K."/>
            <person name="Labutti K."/>
            <person name="Kuo R."/>
            <person name="Ohm R.A."/>
            <person name="Bhattacharya S.S."/>
            <person name="Shirouzu T."/>
            <person name="Yoshinaga Y."/>
            <person name="Martin F.M."/>
            <person name="Grigoriev I.V."/>
            <person name="Hibbett D.S."/>
        </authorList>
    </citation>
    <scope>NUCLEOTIDE SEQUENCE [LARGE SCALE GENOMIC DNA]</scope>
    <source>
        <strain evidence="20 21">L-15889</strain>
    </source>
</reference>
<keyword evidence="14" id="KW-0233">DNA recombination</keyword>
<evidence type="ECO:0000256" key="6">
    <source>
        <dbReference type="ARBA" id="ARBA00022454"/>
    </source>
</evidence>
<comment type="subcellular location">
    <subcellularLocation>
        <location evidence="2">Chromosome</location>
        <location evidence="2">Telomere</location>
    </subcellularLocation>
    <subcellularLocation>
        <location evidence="1">Nucleus</location>
    </subcellularLocation>
</comment>
<dbReference type="InterPro" id="IPR005161">
    <property type="entry name" value="Ku_N"/>
</dbReference>
<keyword evidence="7" id="KW-0547">Nucleotide-binding</keyword>
<feature type="compositionally biased region" description="Basic residues" evidence="18">
    <location>
        <begin position="270"/>
        <end position="279"/>
    </location>
</feature>
<dbReference type="GO" id="GO:0000781">
    <property type="term" value="C:chromosome, telomeric region"/>
    <property type="evidence" value="ECO:0007669"/>
    <property type="project" value="UniProtKB-SubCell"/>
</dbReference>
<accession>A0A165PYN5</accession>
<protein>
    <recommendedName>
        <fullName evidence="5">ATP-dependent DNA helicase II subunit 2</fullName>
        <ecNumber evidence="4">3.6.4.12</ecNumber>
    </recommendedName>
    <alternativeName>
        <fullName evidence="17">ATP-dependent DNA helicase II subunit Ku80</fullName>
    </alternativeName>
</protein>
<keyword evidence="8" id="KW-0227">DNA damage</keyword>
<evidence type="ECO:0000256" key="5">
    <source>
        <dbReference type="ARBA" id="ARBA00021792"/>
    </source>
</evidence>
<dbReference type="InterPro" id="IPR036494">
    <property type="entry name" value="Ku_C_sf"/>
</dbReference>
<dbReference type="GO" id="GO:0003690">
    <property type="term" value="F:double-stranded DNA binding"/>
    <property type="evidence" value="ECO:0007669"/>
    <property type="project" value="TreeGrafter"/>
</dbReference>
<dbReference type="CDD" id="cd00873">
    <property type="entry name" value="KU80"/>
    <property type="match status" value="1"/>
</dbReference>
<dbReference type="Gene3D" id="1.10.1600.10">
    <property type="match status" value="1"/>
</dbReference>
<evidence type="ECO:0000256" key="7">
    <source>
        <dbReference type="ARBA" id="ARBA00022741"/>
    </source>
</evidence>
<evidence type="ECO:0000256" key="9">
    <source>
        <dbReference type="ARBA" id="ARBA00022801"/>
    </source>
</evidence>
<evidence type="ECO:0000256" key="16">
    <source>
        <dbReference type="ARBA" id="ARBA00023242"/>
    </source>
</evidence>
<feature type="compositionally biased region" description="Low complexity" evidence="18">
    <location>
        <begin position="636"/>
        <end position="648"/>
    </location>
</feature>
<evidence type="ECO:0000256" key="10">
    <source>
        <dbReference type="ARBA" id="ARBA00022806"/>
    </source>
</evidence>
<dbReference type="InterPro" id="IPR016194">
    <property type="entry name" value="SPOC-like_C_dom_sf"/>
</dbReference>
<dbReference type="Gene3D" id="3.40.50.410">
    <property type="entry name" value="von Willebrand factor, type A domain"/>
    <property type="match status" value="1"/>
</dbReference>
<dbReference type="Pfam" id="PF03731">
    <property type="entry name" value="Ku_N"/>
    <property type="match status" value="1"/>
</dbReference>
<dbReference type="OrthoDB" id="30826at2759"/>
<keyword evidence="10" id="KW-0347">Helicase</keyword>
<evidence type="ECO:0000256" key="17">
    <source>
        <dbReference type="ARBA" id="ARBA00031847"/>
    </source>
</evidence>
<dbReference type="InterPro" id="IPR024193">
    <property type="entry name" value="Ku80"/>
</dbReference>
<comment type="similarity">
    <text evidence="3">Belongs to the ku80 family.</text>
</comment>
<dbReference type="SUPFAM" id="SSF53300">
    <property type="entry name" value="vWA-like"/>
    <property type="match status" value="1"/>
</dbReference>
<dbReference type="Gene3D" id="1.25.40.240">
    <property type="entry name" value="Ku, C-terminal domain"/>
    <property type="match status" value="1"/>
</dbReference>
<dbReference type="GO" id="GO:0006310">
    <property type="term" value="P:DNA recombination"/>
    <property type="evidence" value="ECO:0007669"/>
    <property type="project" value="UniProtKB-KW"/>
</dbReference>
<feature type="region of interest" description="Disordered" evidence="18">
    <location>
        <begin position="315"/>
        <end position="339"/>
    </location>
</feature>
<dbReference type="InterPro" id="IPR006164">
    <property type="entry name" value="DNA_bd_Ku70/Ku80"/>
</dbReference>
<dbReference type="GO" id="GO:0003684">
    <property type="term" value="F:damaged DNA binding"/>
    <property type="evidence" value="ECO:0007669"/>
    <property type="project" value="InterPro"/>
</dbReference>
<dbReference type="EC" id="3.6.4.12" evidence="4"/>
<dbReference type="STRING" id="1314783.A0A165PYN5"/>
<evidence type="ECO:0000256" key="13">
    <source>
        <dbReference type="ARBA" id="ARBA00023125"/>
    </source>
</evidence>
<feature type="compositionally biased region" description="Acidic residues" evidence="18">
    <location>
        <begin position="656"/>
        <end position="668"/>
    </location>
</feature>
<name>A0A165PYN5_9APHY</name>
<organism evidence="20 21">
    <name type="scientific">Daedalea quercina L-15889</name>
    <dbReference type="NCBI Taxonomy" id="1314783"/>
    <lineage>
        <taxon>Eukaryota</taxon>
        <taxon>Fungi</taxon>
        <taxon>Dikarya</taxon>
        <taxon>Basidiomycota</taxon>
        <taxon>Agaricomycotina</taxon>
        <taxon>Agaricomycetes</taxon>
        <taxon>Polyporales</taxon>
        <taxon>Fomitopsis</taxon>
    </lineage>
</organism>
<dbReference type="SUPFAM" id="SSF100939">
    <property type="entry name" value="SPOC domain-like"/>
    <property type="match status" value="1"/>
</dbReference>
<evidence type="ECO:0000256" key="2">
    <source>
        <dbReference type="ARBA" id="ARBA00004574"/>
    </source>
</evidence>
<dbReference type="GO" id="GO:0016787">
    <property type="term" value="F:hydrolase activity"/>
    <property type="evidence" value="ECO:0007669"/>
    <property type="project" value="UniProtKB-KW"/>
</dbReference>
<dbReference type="Pfam" id="PF02735">
    <property type="entry name" value="Ku"/>
    <property type="match status" value="1"/>
</dbReference>
<evidence type="ECO:0000313" key="20">
    <source>
        <dbReference type="EMBL" id="KZT68787.1"/>
    </source>
</evidence>
<feature type="domain" description="Ku" evidence="19">
    <location>
        <begin position="339"/>
        <end position="479"/>
    </location>
</feature>
<dbReference type="FunFam" id="1.10.1600.10:FF:000002">
    <property type="entry name" value="X-ray repair cross-complementing protein 5"/>
    <property type="match status" value="1"/>
</dbReference>
<keyword evidence="9" id="KW-0378">Hydrolase</keyword>
<dbReference type="SUPFAM" id="SSF101420">
    <property type="entry name" value="C-terminal domain of Ku80"/>
    <property type="match status" value="1"/>
</dbReference>
<dbReference type="GO" id="GO:0000723">
    <property type="term" value="P:telomere maintenance"/>
    <property type="evidence" value="ECO:0007669"/>
    <property type="project" value="InterPro"/>
</dbReference>
<dbReference type="GO" id="GO:0005524">
    <property type="term" value="F:ATP binding"/>
    <property type="evidence" value="ECO:0007669"/>
    <property type="project" value="UniProtKB-KW"/>
</dbReference>
<keyword evidence="16" id="KW-0539">Nucleus</keyword>
<dbReference type="GO" id="GO:0043564">
    <property type="term" value="C:Ku70:Ku80 complex"/>
    <property type="evidence" value="ECO:0007669"/>
    <property type="project" value="InterPro"/>
</dbReference>
<dbReference type="GO" id="GO:0042162">
    <property type="term" value="F:telomeric DNA binding"/>
    <property type="evidence" value="ECO:0007669"/>
    <property type="project" value="InterPro"/>
</dbReference>
<evidence type="ECO:0000256" key="1">
    <source>
        <dbReference type="ARBA" id="ARBA00004123"/>
    </source>
</evidence>
<dbReference type="EMBL" id="KV429063">
    <property type="protein sequence ID" value="KZT68787.1"/>
    <property type="molecule type" value="Genomic_DNA"/>
</dbReference>
<dbReference type="Gene3D" id="2.40.290.10">
    <property type="match status" value="1"/>
</dbReference>
<dbReference type="SMART" id="SM00559">
    <property type="entry name" value="Ku78"/>
    <property type="match status" value="1"/>
</dbReference>